<proteinExistence type="predicted"/>
<dbReference type="Proteomes" id="UP000178894">
    <property type="component" value="Unassembled WGS sequence"/>
</dbReference>
<reference evidence="1 2" key="1">
    <citation type="journal article" date="2016" name="Nat. Commun.">
        <title>Thousands of microbial genomes shed light on interconnected biogeochemical processes in an aquifer system.</title>
        <authorList>
            <person name="Anantharaman K."/>
            <person name="Brown C.T."/>
            <person name="Hug L.A."/>
            <person name="Sharon I."/>
            <person name="Castelle C.J."/>
            <person name="Probst A.J."/>
            <person name="Thomas B.C."/>
            <person name="Singh A."/>
            <person name="Wilkins M.J."/>
            <person name="Karaoz U."/>
            <person name="Brodie E.L."/>
            <person name="Williams K.H."/>
            <person name="Hubbard S.S."/>
            <person name="Banfield J.F."/>
        </authorList>
    </citation>
    <scope>NUCLEOTIDE SEQUENCE [LARGE SCALE GENOMIC DNA]</scope>
</reference>
<dbReference type="AlphaFoldDB" id="A0A1F5XYK9"/>
<name>A0A1F5XYK9_9BACT</name>
<evidence type="ECO:0000313" key="2">
    <source>
        <dbReference type="Proteomes" id="UP000178894"/>
    </source>
</evidence>
<dbReference type="STRING" id="1798364.A3G54_01965"/>
<evidence type="ECO:0000313" key="1">
    <source>
        <dbReference type="EMBL" id="OGF92994.1"/>
    </source>
</evidence>
<evidence type="ECO:0008006" key="3">
    <source>
        <dbReference type="Google" id="ProtNLM"/>
    </source>
</evidence>
<protein>
    <recommendedName>
        <fullName evidence="3">Glycosyl transferase family 28 C-terminal domain-containing protein</fullName>
    </recommendedName>
</protein>
<comment type="caution">
    <text evidence="1">The sequence shown here is derived from an EMBL/GenBank/DDBJ whole genome shotgun (WGS) entry which is preliminary data.</text>
</comment>
<sequence length="373" mass="40820">MNELLIGVGDAGSAVEAIFVAAESEKKGIKTLWFADPEGKNGAIPLLKKKGIPFVADSPVEYANAIGWNRINGILVGVSTTATNYQVEATKAFREKGKKVLWLEDLPGSGSASKARSVSPDAMLVSVPLASKIAEDARPGLQTIVINGMPSFGKLPALDEIPTIREKIRNELKLSYTDFLVSVGFMGEPPEMAVSQLEMFLDNPPFDAITRVAWRFHPKHPMAAELFEKAMSASSINSVDARKADLLQLYLASDVVVVGWGGTDGYKALLRGTPVITMLFPMGEEDGRKYGYDDFPNRVAYGHPNGIPPIISKDFVWGAGRTDRIFRLINEVRRDASGIHRYTLNVRAESFRDFENPGAAERAANEVMKFIFP</sequence>
<accession>A0A1F5XYK9</accession>
<organism evidence="1 2">
    <name type="scientific">Candidatus Giovannonibacteria bacterium RIFCSPLOWO2_12_FULL_44_15</name>
    <dbReference type="NCBI Taxonomy" id="1798364"/>
    <lineage>
        <taxon>Bacteria</taxon>
        <taxon>Candidatus Giovannoniibacteriota</taxon>
    </lineage>
</organism>
<dbReference type="EMBL" id="MFIQ01000031">
    <property type="protein sequence ID" value="OGF92994.1"/>
    <property type="molecule type" value="Genomic_DNA"/>
</dbReference>
<gene>
    <name evidence="1" type="ORF">A3G54_01965</name>
</gene>